<name>A0AAD8V0N3_9PEZI</name>
<protein>
    <submittedName>
        <fullName evidence="1">Uncharacterized protein</fullName>
    </submittedName>
</protein>
<dbReference type="RefSeq" id="XP_060410426.1">
    <property type="nucleotide sequence ID" value="XM_060552605.1"/>
</dbReference>
<sequence>MWFVGSPFRRLSTRDYCDGVDGKAFWPATNDTYHLDSSVLLSWFAGKASSYTSTTAALWNVWLQDAQYDEKAAAGAKGFRDVIYSRNFTYTVEGDNWRWVPTDVCNQTVVSCMWTVPRDFQGTGSYVVVAVREAAAALSAYTAASGPFTIVASADPTAWAAELGAG</sequence>
<comment type="caution">
    <text evidence="1">The sequence shown here is derived from an EMBL/GenBank/DDBJ whole genome shotgun (WGS) entry which is preliminary data.</text>
</comment>
<evidence type="ECO:0000313" key="1">
    <source>
        <dbReference type="EMBL" id="KAK1579291.1"/>
    </source>
</evidence>
<organism evidence="1 2">
    <name type="scientific">Colletotrichum navitas</name>
    <dbReference type="NCBI Taxonomy" id="681940"/>
    <lineage>
        <taxon>Eukaryota</taxon>
        <taxon>Fungi</taxon>
        <taxon>Dikarya</taxon>
        <taxon>Ascomycota</taxon>
        <taxon>Pezizomycotina</taxon>
        <taxon>Sordariomycetes</taxon>
        <taxon>Hypocreomycetidae</taxon>
        <taxon>Glomerellales</taxon>
        <taxon>Glomerellaceae</taxon>
        <taxon>Colletotrichum</taxon>
        <taxon>Colletotrichum graminicola species complex</taxon>
    </lineage>
</organism>
<dbReference type="GeneID" id="85436845"/>
<dbReference type="AlphaFoldDB" id="A0AAD8V0N3"/>
<evidence type="ECO:0000313" key="2">
    <source>
        <dbReference type="Proteomes" id="UP001230504"/>
    </source>
</evidence>
<proteinExistence type="predicted"/>
<accession>A0AAD8V0N3</accession>
<reference evidence="1" key="1">
    <citation type="submission" date="2021-06" db="EMBL/GenBank/DDBJ databases">
        <title>Comparative genomics, transcriptomics and evolutionary studies reveal genomic signatures of adaptation to plant cell wall in hemibiotrophic fungi.</title>
        <authorList>
            <consortium name="DOE Joint Genome Institute"/>
            <person name="Baroncelli R."/>
            <person name="Diaz J.F."/>
            <person name="Benocci T."/>
            <person name="Peng M."/>
            <person name="Battaglia E."/>
            <person name="Haridas S."/>
            <person name="Andreopoulos W."/>
            <person name="Labutti K."/>
            <person name="Pangilinan J."/>
            <person name="Floch G.L."/>
            <person name="Makela M.R."/>
            <person name="Henrissat B."/>
            <person name="Grigoriev I.V."/>
            <person name="Crouch J.A."/>
            <person name="De Vries R.P."/>
            <person name="Sukno S.A."/>
            <person name="Thon M.R."/>
        </authorList>
    </citation>
    <scope>NUCLEOTIDE SEQUENCE</scope>
    <source>
        <strain evidence="1">CBS 125086</strain>
    </source>
</reference>
<dbReference type="EMBL" id="JAHLJV010000068">
    <property type="protein sequence ID" value="KAK1579291.1"/>
    <property type="molecule type" value="Genomic_DNA"/>
</dbReference>
<dbReference type="Proteomes" id="UP001230504">
    <property type="component" value="Unassembled WGS sequence"/>
</dbReference>
<gene>
    <name evidence="1" type="ORF">LY79DRAFT_345872</name>
</gene>
<keyword evidence="2" id="KW-1185">Reference proteome</keyword>